<keyword evidence="9" id="KW-1185">Reference proteome</keyword>
<dbReference type="Gene3D" id="3.30.590.20">
    <property type="match status" value="1"/>
</dbReference>
<keyword evidence="3 5" id="KW-0067">ATP-binding</keyword>
<comment type="function">
    <text evidence="5">ATP-dependent carboxylate-amine ligase which exhibits weak glutamate--cysteine ligase activity.</text>
</comment>
<proteinExistence type="inferred from homology"/>
<dbReference type="NCBIfam" id="NF010041">
    <property type="entry name" value="PRK13517.1-1"/>
    <property type="match status" value="1"/>
</dbReference>
<protein>
    <recommendedName>
        <fullName evidence="5">Putative glutamate--cysteine ligase 2</fullName>
        <ecNumber evidence="5">6.3.2.2</ecNumber>
    </recommendedName>
    <alternativeName>
        <fullName evidence="5">Gamma-glutamylcysteine synthetase 2</fullName>
        <shortName evidence="5">GCS 2</shortName>
        <shortName evidence="5">Gamma-GCS 2</shortName>
    </alternativeName>
</protein>
<comment type="caution">
    <text evidence="8">The sequence shown here is derived from an EMBL/GenBank/DDBJ whole genome shotgun (WGS) entry which is preliminary data.</text>
</comment>
<dbReference type="EC" id="6.3.2.2" evidence="5"/>
<evidence type="ECO:0000313" key="8">
    <source>
        <dbReference type="EMBL" id="MBB3327377.1"/>
    </source>
</evidence>
<dbReference type="InterPro" id="IPR014746">
    <property type="entry name" value="Gln_synth/guanido_kin_cat_dom"/>
</dbReference>
<dbReference type="HAMAP" id="MF_01609">
    <property type="entry name" value="Glu_cys_ligase_2"/>
    <property type="match status" value="1"/>
</dbReference>
<organism evidence="8 9">
    <name type="scientific">Microlunatus antarcticus</name>
    <dbReference type="NCBI Taxonomy" id="53388"/>
    <lineage>
        <taxon>Bacteria</taxon>
        <taxon>Bacillati</taxon>
        <taxon>Actinomycetota</taxon>
        <taxon>Actinomycetes</taxon>
        <taxon>Propionibacteriales</taxon>
        <taxon>Propionibacteriaceae</taxon>
        <taxon>Microlunatus</taxon>
    </lineage>
</organism>
<dbReference type="Pfam" id="PF04107">
    <property type="entry name" value="GCS2"/>
    <property type="match status" value="1"/>
</dbReference>
<keyword evidence="2 5" id="KW-0547">Nucleotide-binding</keyword>
<dbReference type="GO" id="GO:0004357">
    <property type="term" value="F:glutamate-cysteine ligase activity"/>
    <property type="evidence" value="ECO:0007669"/>
    <property type="project" value="UniProtKB-EC"/>
</dbReference>
<name>A0A7W5JX63_9ACTN</name>
<dbReference type="GO" id="GO:0042398">
    <property type="term" value="P:modified amino acid biosynthetic process"/>
    <property type="evidence" value="ECO:0007669"/>
    <property type="project" value="InterPro"/>
</dbReference>
<evidence type="ECO:0000313" key="9">
    <source>
        <dbReference type="Proteomes" id="UP000565572"/>
    </source>
</evidence>
<feature type="region of interest" description="Disordered" evidence="6">
    <location>
        <begin position="362"/>
        <end position="392"/>
    </location>
</feature>
<gene>
    <name evidence="8" type="ORF">FHX39_002321</name>
</gene>
<dbReference type="NCBIfam" id="TIGR02050">
    <property type="entry name" value="gshA_cyan_rel"/>
    <property type="match status" value="1"/>
</dbReference>
<evidence type="ECO:0000256" key="4">
    <source>
        <dbReference type="ARBA" id="ARBA00048819"/>
    </source>
</evidence>
<dbReference type="InterPro" id="IPR051680">
    <property type="entry name" value="ATP-dep_Glu-Cys_Ligase-2"/>
</dbReference>
<evidence type="ECO:0000256" key="5">
    <source>
        <dbReference type="HAMAP-Rule" id="MF_01609"/>
    </source>
</evidence>
<comment type="similarity">
    <text evidence="5">Belongs to the glutamate--cysteine ligase type 2 family. YbdK subfamily.</text>
</comment>
<keyword evidence="1 5" id="KW-0436">Ligase</keyword>
<evidence type="ECO:0000256" key="3">
    <source>
        <dbReference type="ARBA" id="ARBA00022840"/>
    </source>
</evidence>
<dbReference type="InterPro" id="IPR025841">
    <property type="entry name" value="CP_ATPgrasp_2"/>
</dbReference>
<evidence type="ECO:0000256" key="1">
    <source>
        <dbReference type="ARBA" id="ARBA00022598"/>
    </source>
</evidence>
<comment type="catalytic activity">
    <reaction evidence="4 5">
        <text>L-cysteine + L-glutamate + ATP = gamma-L-glutamyl-L-cysteine + ADP + phosphate + H(+)</text>
        <dbReference type="Rhea" id="RHEA:13285"/>
        <dbReference type="ChEBI" id="CHEBI:15378"/>
        <dbReference type="ChEBI" id="CHEBI:29985"/>
        <dbReference type="ChEBI" id="CHEBI:30616"/>
        <dbReference type="ChEBI" id="CHEBI:35235"/>
        <dbReference type="ChEBI" id="CHEBI:43474"/>
        <dbReference type="ChEBI" id="CHEBI:58173"/>
        <dbReference type="ChEBI" id="CHEBI:456216"/>
        <dbReference type="EC" id="6.3.2.2"/>
    </reaction>
</comment>
<evidence type="ECO:0000256" key="6">
    <source>
        <dbReference type="SAM" id="MobiDB-lite"/>
    </source>
</evidence>
<dbReference type="Proteomes" id="UP000565572">
    <property type="component" value="Unassembled WGS sequence"/>
</dbReference>
<dbReference type="AlphaFoldDB" id="A0A7W5JX63"/>
<dbReference type="SUPFAM" id="SSF55931">
    <property type="entry name" value="Glutamine synthetase/guanido kinase"/>
    <property type="match status" value="1"/>
</dbReference>
<evidence type="ECO:0000259" key="7">
    <source>
        <dbReference type="Pfam" id="PF14403"/>
    </source>
</evidence>
<dbReference type="PANTHER" id="PTHR34595">
    <property type="entry name" value="BLR5612 PROTEIN"/>
    <property type="match status" value="1"/>
</dbReference>
<dbReference type="RefSeq" id="WP_198423365.1">
    <property type="nucleotide sequence ID" value="NZ_JACHZG010000001.1"/>
</dbReference>
<feature type="domain" description="Circularly permuted ATP-grasp type 2" evidence="7">
    <location>
        <begin position="445"/>
        <end position="815"/>
    </location>
</feature>
<accession>A0A7W5JX63</accession>
<dbReference type="Pfam" id="PF14403">
    <property type="entry name" value="CP_ATPgrasp_2"/>
    <property type="match status" value="1"/>
</dbReference>
<dbReference type="SUPFAM" id="SSF56059">
    <property type="entry name" value="Glutathione synthetase ATP-binding domain-like"/>
    <property type="match status" value="1"/>
</dbReference>
<reference evidence="8 9" key="1">
    <citation type="submission" date="2020-08" db="EMBL/GenBank/DDBJ databases">
        <title>Sequencing the genomes of 1000 actinobacteria strains.</title>
        <authorList>
            <person name="Klenk H.-P."/>
        </authorList>
    </citation>
    <scope>NUCLEOTIDE SEQUENCE [LARGE SCALE GENOMIC DNA]</scope>
    <source>
        <strain evidence="8 9">DSM 11053</strain>
    </source>
</reference>
<dbReference type="Gene3D" id="3.30.1490.270">
    <property type="match status" value="1"/>
</dbReference>
<dbReference type="GO" id="GO:0005524">
    <property type="term" value="F:ATP binding"/>
    <property type="evidence" value="ECO:0007669"/>
    <property type="project" value="UniProtKB-KW"/>
</dbReference>
<dbReference type="Gene3D" id="3.40.50.11290">
    <property type="match status" value="1"/>
</dbReference>
<dbReference type="InterPro" id="IPR011793">
    <property type="entry name" value="YbdK"/>
</dbReference>
<dbReference type="EMBL" id="JACHZG010000001">
    <property type="protein sequence ID" value="MBB3327377.1"/>
    <property type="molecule type" value="Genomic_DNA"/>
</dbReference>
<sequence>MPAELTLGAEEELHLVDLDSWKLVGRAPQLLSRLPSANYSAEIQRTTVETNTDVVDTLDGLRAELLRLRRLLVTEAARDNVGIAAVGTAPSAAFADFELTTTGRYGRMQEQYRMLVDEQLICGLQIHVGVSDRDLAVEIMQRIARDLPVLTALSASSPYFNEQDTGYSSIRTIIWQRWPTAGATGPLRSAAEYDALLADLIQSGVIADEKMAYFDVRPSSHAPTLELRVCDVCPVVDDAILIAGLFRAAVRAAEIEIAEGLPHEPVAAPMHRAALWQAARGGLSGNLLDRSPHPRPVPAADAVRAMVARLEGPLTELGDYDEVRWLAESALARGNSADRQRAAYAERGRLDDVMELVVAETRGPAGGPRPAAPELSRYRSRAGDEAVSSNRRPRPAYEDLVEVFRDLDADRIDERARARDAWVAEHEVTFGVEGTKQLFSVDLMPRIVSPHEWADLARGLAQRARAIESFLRDVYGEQRILRDGLLTPELVEGSPGWRAEAGRLPADVVRAPVMGFDLVRNEFGGWRVLEDNVRNPSGAGYALAIRDLLDDVMPDLPRPDGLLDPGAAMPLLRSTVLGGRDDGIAALLTSGPASSAWFEHQLLAERADLVLVQADDLVVADGEVRHRASGERLDALYLRLDVELVDLVDAEGRPVGAEVFAVAEACGVLLANAPGNGVADDKAMYCYVPELIGYYLDEHPTLESVPTYRTSEASEYRMVLDRVGELVTKPVDGHGGAGVLIGPDASAAEVAERRAEIAAHPAGWVAQEVVALSSHPTLTGSLLQPRHVDLRVFAYVTGTGPDDVRLGSLGLTRMAPEGSLVVNSSRGGGAKDTWIVGDVDRDLDEEGAS</sequence>
<evidence type="ECO:0000256" key="2">
    <source>
        <dbReference type="ARBA" id="ARBA00022741"/>
    </source>
</evidence>
<dbReference type="InterPro" id="IPR006336">
    <property type="entry name" value="GCS2"/>
</dbReference>
<dbReference type="PANTHER" id="PTHR34595:SF7">
    <property type="entry name" value="SLL1039 PROTEIN"/>
    <property type="match status" value="1"/>
</dbReference>